<organism evidence="11">
    <name type="scientific">Proteinivorax tanatarense</name>
    <dbReference type="NCBI Taxonomy" id="1260629"/>
    <lineage>
        <taxon>Bacteria</taxon>
        <taxon>Bacillati</taxon>
        <taxon>Bacillota</taxon>
        <taxon>Clostridia</taxon>
        <taxon>Eubacteriales</taxon>
        <taxon>Proteinivoracaceae</taxon>
        <taxon>Proteinivorax</taxon>
    </lineage>
</organism>
<comment type="subcellular location">
    <subcellularLocation>
        <location evidence="1">Membrane</location>
        <topology evidence="1">Multi-pass membrane protein</topology>
    </subcellularLocation>
</comment>
<proteinExistence type="predicted"/>
<evidence type="ECO:0000256" key="1">
    <source>
        <dbReference type="ARBA" id="ARBA00004141"/>
    </source>
</evidence>
<keyword evidence="6 10" id="KW-0472">Membrane</keyword>
<name>A0AAU7VIM9_9FIRM</name>
<dbReference type="PRINTS" id="PR00762">
    <property type="entry name" value="CLCHANNEL"/>
</dbReference>
<feature type="transmembrane region" description="Helical" evidence="10">
    <location>
        <begin position="220"/>
        <end position="238"/>
    </location>
</feature>
<feature type="transmembrane region" description="Helical" evidence="10">
    <location>
        <begin position="293"/>
        <end position="312"/>
    </location>
</feature>
<dbReference type="EMBL" id="CP158367">
    <property type="protein sequence ID" value="XBX73889.1"/>
    <property type="molecule type" value="Genomic_DNA"/>
</dbReference>
<evidence type="ECO:0000256" key="10">
    <source>
        <dbReference type="SAM" id="Phobius"/>
    </source>
</evidence>
<sequence>MPKKFQFISGYMVKWLTIATLMGVGGGLSAYVLRSSIDLMESVGGVFPIWLAPIFGGCLLSLIYLWDDEAAGFGTDKYLLAVNKRKEYQFKTKTLFSKVLATATTLGFQGSGGVEGPMLVIGGCLDNLVRKIPILKKHLTKDDHRKLTICGAAGAVGAIFRSPLGGGIFVVEILYKSSLPYYDLFPAILSSTFGFVIFAMVKSGEPLFLIPDFLPSVENVPFFVLVGFLSGIASLIFMKIFSITGKVFQNLPMPKLHPILGGIMTGLVIFFVSEAAGTGTSIIQYLIDYKVSITALILILFAKMLATSFTVSSGGSGGLVIPALFIGAVCGNIVSGFVAVGDPGLSASLVIAGMAASLSGIANVPIAAAIMLVEMVGLQLGVPATIGSVMGYAVAQSSVIYNISSREGAEFKKNKAIRKSDRNLQEH</sequence>
<evidence type="ECO:0000313" key="11">
    <source>
        <dbReference type="EMBL" id="XBX73889.1"/>
    </source>
</evidence>
<dbReference type="RefSeq" id="WP_350342651.1">
    <property type="nucleotide sequence ID" value="NZ_CP158367.1"/>
</dbReference>
<dbReference type="Gene3D" id="1.10.3080.10">
    <property type="entry name" value="Clc chloride channel"/>
    <property type="match status" value="1"/>
</dbReference>
<feature type="transmembrane region" description="Helical" evidence="10">
    <location>
        <begin position="12"/>
        <end position="33"/>
    </location>
</feature>
<evidence type="ECO:0000256" key="7">
    <source>
        <dbReference type="ARBA" id="ARBA00023173"/>
    </source>
</evidence>
<keyword evidence="2" id="KW-0813">Transport</keyword>
<evidence type="ECO:0000256" key="9">
    <source>
        <dbReference type="ARBA" id="ARBA00023303"/>
    </source>
</evidence>
<evidence type="ECO:0000256" key="5">
    <source>
        <dbReference type="ARBA" id="ARBA00023065"/>
    </source>
</evidence>
<dbReference type="InterPro" id="IPR050368">
    <property type="entry name" value="ClC-type_chloride_channel"/>
</dbReference>
<accession>A0AAU7VIM9</accession>
<reference evidence="11" key="1">
    <citation type="journal article" date="2013" name="Extremophiles">
        <title>Proteinivorax tanatarense gen. nov., sp. nov., an anaerobic, haloalkaliphilic, proteolytic bacterium isolated from a decaying algal bloom, and proposal of Proteinivoraceae fam. nov.</title>
        <authorList>
            <person name="Kevbrin V."/>
            <person name="Boltyanskaya Y."/>
            <person name="Zhilina T."/>
            <person name="Kolganova T."/>
            <person name="Lavrentjeva E."/>
            <person name="Kuznetsov B."/>
        </authorList>
    </citation>
    <scope>NUCLEOTIDE SEQUENCE</scope>
    <source>
        <strain evidence="11">Z-910T</strain>
    </source>
</reference>
<evidence type="ECO:0000256" key="6">
    <source>
        <dbReference type="ARBA" id="ARBA00023136"/>
    </source>
</evidence>
<reference evidence="11" key="2">
    <citation type="submission" date="2024-06" db="EMBL/GenBank/DDBJ databases">
        <authorList>
            <person name="Petrova K.O."/>
            <person name="Toshchakov S.V."/>
            <person name="Boltjanskaja Y.V."/>
            <person name="Kevbrin V."/>
        </authorList>
    </citation>
    <scope>NUCLEOTIDE SEQUENCE</scope>
    <source>
        <strain evidence="11">Z-910T</strain>
    </source>
</reference>
<evidence type="ECO:0000256" key="8">
    <source>
        <dbReference type="ARBA" id="ARBA00023214"/>
    </source>
</evidence>
<dbReference type="PANTHER" id="PTHR43427:SF6">
    <property type="entry name" value="CHLORIDE CHANNEL PROTEIN CLC-E"/>
    <property type="match status" value="1"/>
</dbReference>
<feature type="transmembrane region" description="Helical" evidence="10">
    <location>
        <begin position="181"/>
        <end position="200"/>
    </location>
</feature>
<dbReference type="InterPro" id="IPR001807">
    <property type="entry name" value="ClC"/>
</dbReference>
<keyword evidence="5" id="KW-0406">Ion transport</keyword>
<feature type="transmembrane region" description="Helical" evidence="10">
    <location>
        <begin position="347"/>
        <end position="373"/>
    </location>
</feature>
<dbReference type="CDD" id="cd00400">
    <property type="entry name" value="Voltage_gated_ClC"/>
    <property type="match status" value="1"/>
</dbReference>
<dbReference type="SUPFAM" id="SSF81340">
    <property type="entry name" value="Clc chloride channel"/>
    <property type="match status" value="1"/>
</dbReference>
<evidence type="ECO:0000256" key="2">
    <source>
        <dbReference type="ARBA" id="ARBA00022448"/>
    </source>
</evidence>
<dbReference type="GO" id="GO:0034707">
    <property type="term" value="C:chloride channel complex"/>
    <property type="evidence" value="ECO:0007669"/>
    <property type="project" value="UniProtKB-KW"/>
</dbReference>
<feature type="transmembrane region" description="Helical" evidence="10">
    <location>
        <begin position="259"/>
        <end position="287"/>
    </location>
</feature>
<dbReference type="AlphaFoldDB" id="A0AAU7VIM9"/>
<keyword evidence="4 10" id="KW-1133">Transmembrane helix</keyword>
<keyword evidence="9" id="KW-0407">Ion channel</keyword>
<protein>
    <submittedName>
        <fullName evidence="11">Chloride channel protein</fullName>
    </submittedName>
</protein>
<keyword evidence="3 10" id="KW-0812">Transmembrane</keyword>
<evidence type="ECO:0000256" key="4">
    <source>
        <dbReference type="ARBA" id="ARBA00022989"/>
    </source>
</evidence>
<dbReference type="PANTHER" id="PTHR43427">
    <property type="entry name" value="CHLORIDE CHANNEL PROTEIN CLC-E"/>
    <property type="match status" value="1"/>
</dbReference>
<feature type="transmembrane region" description="Helical" evidence="10">
    <location>
        <begin position="45"/>
        <end position="66"/>
    </location>
</feature>
<dbReference type="InterPro" id="IPR014743">
    <property type="entry name" value="Cl-channel_core"/>
</dbReference>
<evidence type="ECO:0000256" key="3">
    <source>
        <dbReference type="ARBA" id="ARBA00022692"/>
    </source>
</evidence>
<feature type="transmembrane region" description="Helical" evidence="10">
    <location>
        <begin position="319"/>
        <end position="341"/>
    </location>
</feature>
<dbReference type="Pfam" id="PF00654">
    <property type="entry name" value="Voltage_CLC"/>
    <property type="match status" value="1"/>
</dbReference>
<keyword evidence="8" id="KW-0868">Chloride</keyword>
<gene>
    <name evidence="11" type="ORF">PRVXT_001902</name>
</gene>
<dbReference type="GO" id="GO:0005254">
    <property type="term" value="F:chloride channel activity"/>
    <property type="evidence" value="ECO:0007669"/>
    <property type="project" value="UniProtKB-KW"/>
</dbReference>
<keyword evidence="7" id="KW-0869">Chloride channel</keyword>